<dbReference type="InterPro" id="IPR035093">
    <property type="entry name" value="RelE/ParE_toxin_dom_sf"/>
</dbReference>
<protein>
    <submittedName>
        <fullName evidence="2">Type II toxin-antitoxin system RelE/ParE family toxin</fullName>
    </submittedName>
</protein>
<dbReference type="Proteomes" id="UP001216674">
    <property type="component" value="Unassembled WGS sequence"/>
</dbReference>
<gene>
    <name evidence="2" type="ORF">P3W85_28945</name>
</gene>
<evidence type="ECO:0000313" key="3">
    <source>
        <dbReference type="Proteomes" id="UP001216674"/>
    </source>
</evidence>
<dbReference type="SUPFAM" id="SSF143011">
    <property type="entry name" value="RelE-like"/>
    <property type="match status" value="1"/>
</dbReference>
<keyword evidence="1" id="KW-1277">Toxin-antitoxin system</keyword>
<reference evidence="2 3" key="1">
    <citation type="submission" date="2023-03" db="EMBL/GenBank/DDBJ databases">
        <title>Draft assemblies of triclosan tolerant bacteria isolated from returned activated sludge.</title>
        <authorList>
            <person name="Van Hamelsveld S."/>
        </authorList>
    </citation>
    <scope>NUCLEOTIDE SEQUENCE [LARGE SCALE GENOMIC DNA]</scope>
    <source>
        <strain evidence="2 3">GW210010_S58</strain>
    </source>
</reference>
<organism evidence="2 3">
    <name type="scientific">Cupriavidus basilensis</name>
    <dbReference type="NCBI Taxonomy" id="68895"/>
    <lineage>
        <taxon>Bacteria</taxon>
        <taxon>Pseudomonadati</taxon>
        <taxon>Pseudomonadota</taxon>
        <taxon>Betaproteobacteria</taxon>
        <taxon>Burkholderiales</taxon>
        <taxon>Burkholderiaceae</taxon>
        <taxon>Cupriavidus</taxon>
    </lineage>
</organism>
<dbReference type="Pfam" id="PF05016">
    <property type="entry name" value="ParE_toxin"/>
    <property type="match status" value="1"/>
</dbReference>
<proteinExistence type="predicted"/>
<name>A0ABT6AWT7_9BURK</name>
<comment type="caution">
    <text evidence="2">The sequence shown here is derived from an EMBL/GenBank/DDBJ whole genome shotgun (WGS) entry which is preliminary data.</text>
</comment>
<dbReference type="Gene3D" id="3.30.2310.20">
    <property type="entry name" value="RelE-like"/>
    <property type="match status" value="1"/>
</dbReference>
<dbReference type="InterPro" id="IPR007712">
    <property type="entry name" value="RelE/ParE_toxin"/>
</dbReference>
<evidence type="ECO:0000256" key="1">
    <source>
        <dbReference type="ARBA" id="ARBA00022649"/>
    </source>
</evidence>
<accession>A0ABT6AWT7</accession>
<sequence length="105" mass="12276">MKVVLLDSARQDLIDLRAYLVRYKPRGTWEAVKKQIQETVAHIAEFPASGSRPEELEGFPDSFRQRLTHQQRIIYRATADIVYIYIICGQLQDFEALLSRRLTRP</sequence>
<dbReference type="RefSeq" id="WP_276267280.1">
    <property type="nucleotide sequence ID" value="NZ_JARJLM010000467.1"/>
</dbReference>
<dbReference type="EMBL" id="JARJLM010000467">
    <property type="protein sequence ID" value="MDF3836949.1"/>
    <property type="molecule type" value="Genomic_DNA"/>
</dbReference>
<keyword evidence="3" id="KW-1185">Reference proteome</keyword>
<evidence type="ECO:0000313" key="2">
    <source>
        <dbReference type="EMBL" id="MDF3836949.1"/>
    </source>
</evidence>